<organism evidence="8 9">
    <name type="scientific">Lachnotalea glycerini</name>
    <dbReference type="NCBI Taxonomy" id="1763509"/>
    <lineage>
        <taxon>Bacteria</taxon>
        <taxon>Bacillati</taxon>
        <taxon>Bacillota</taxon>
        <taxon>Clostridia</taxon>
        <taxon>Lachnospirales</taxon>
        <taxon>Lachnospiraceae</taxon>
        <taxon>Lachnotalea</taxon>
    </lineage>
</organism>
<evidence type="ECO:0000313" key="8">
    <source>
        <dbReference type="EMBL" id="RDY32059.1"/>
    </source>
</evidence>
<name>A0A255IPK5_9FIRM</name>
<reference evidence="8" key="3">
    <citation type="submission" date="2018-07" db="EMBL/GenBank/DDBJ databases">
        <authorList>
            <person name="Quirk P.G."/>
            <person name="Krulwich T.A."/>
        </authorList>
    </citation>
    <scope>NUCLEOTIDE SEQUENCE</scope>
    <source>
        <strain evidence="8">CCRI-19302</strain>
    </source>
</reference>
<protein>
    <recommendedName>
        <fullName evidence="5">6-methylsalicylate decarboxylase</fullName>
        <ecNumber evidence="5">4.1.1.52</ecNumber>
    </recommendedName>
</protein>
<comment type="catalytic activity">
    <reaction evidence="4">
        <text>6-methylsalicylate + H(+) = 3-methylphenol + CO2</text>
        <dbReference type="Rhea" id="RHEA:23112"/>
        <dbReference type="ChEBI" id="CHEBI:15378"/>
        <dbReference type="ChEBI" id="CHEBI:16526"/>
        <dbReference type="ChEBI" id="CHEBI:17231"/>
        <dbReference type="ChEBI" id="CHEBI:36658"/>
        <dbReference type="EC" id="4.1.1.52"/>
    </reaction>
    <physiologicalReaction direction="left-to-right" evidence="4">
        <dbReference type="Rhea" id="RHEA:23113"/>
    </physiologicalReaction>
</comment>
<feature type="domain" description="Amidohydrolase-related" evidence="6">
    <location>
        <begin position="20"/>
        <end position="331"/>
    </location>
</feature>
<evidence type="ECO:0000313" key="9">
    <source>
        <dbReference type="Proteomes" id="UP000216411"/>
    </source>
</evidence>
<keyword evidence="2" id="KW-0862">Zinc</keyword>
<dbReference type="GO" id="GO:0047596">
    <property type="term" value="F:6-methylsalicylate decarboxylase activity"/>
    <property type="evidence" value="ECO:0007669"/>
    <property type="project" value="UniProtKB-EC"/>
</dbReference>
<dbReference type="RefSeq" id="WP_094376084.1">
    <property type="nucleotide sequence ID" value="NZ_NOKA02000006.1"/>
</dbReference>
<dbReference type="PANTHER" id="PTHR21240:SF29">
    <property type="entry name" value="AMIDOHYDROLASE-RELATED DOMAIN-CONTAINING PROTEIN"/>
    <property type="match status" value="1"/>
</dbReference>
<keyword evidence="8" id="KW-0378">Hydrolase</keyword>
<keyword evidence="1" id="KW-0479">Metal-binding</keyword>
<comment type="caution">
    <text evidence="8">The sequence shown here is derived from an EMBL/GenBank/DDBJ whole genome shotgun (WGS) entry which is preliminary data.</text>
</comment>
<evidence type="ECO:0000313" key="10">
    <source>
        <dbReference type="Proteomes" id="UP000247523"/>
    </source>
</evidence>
<proteinExistence type="predicted"/>
<dbReference type="EMBL" id="QICS01000009">
    <property type="protein sequence ID" value="PXV87775.1"/>
    <property type="molecule type" value="Genomic_DNA"/>
</dbReference>
<dbReference type="InterPro" id="IPR032465">
    <property type="entry name" value="ACMSD"/>
</dbReference>
<reference evidence="8 9" key="1">
    <citation type="journal article" date="2017" name="Genome Announc.">
        <title>Draft Genome Sequence of a Sporulating and Motile Strain of Lachnotalea glycerini Isolated from Water in Quebec City, Canada.</title>
        <authorList>
            <person name="Maheux A.F."/>
            <person name="Boudreau D.K."/>
            <person name="Berube E."/>
            <person name="Boissinot M."/>
            <person name="Raymond F."/>
            <person name="Brodeur S."/>
            <person name="Corbeil J."/>
            <person name="Isabel S."/>
            <person name="Omar R.F."/>
            <person name="Bergeron M.G."/>
        </authorList>
    </citation>
    <scope>NUCLEOTIDE SEQUENCE [LARGE SCALE GENOMIC DNA]</scope>
    <source>
        <strain evidence="8 9">CCRI-19302</strain>
    </source>
</reference>
<dbReference type="AlphaFoldDB" id="A0A255IPK5"/>
<dbReference type="GO" id="GO:0019748">
    <property type="term" value="P:secondary metabolic process"/>
    <property type="evidence" value="ECO:0007669"/>
    <property type="project" value="TreeGrafter"/>
</dbReference>
<dbReference type="SUPFAM" id="SSF51556">
    <property type="entry name" value="Metallo-dependent hydrolases"/>
    <property type="match status" value="1"/>
</dbReference>
<dbReference type="EMBL" id="NOKA02000006">
    <property type="protein sequence ID" value="RDY32059.1"/>
    <property type="molecule type" value="Genomic_DNA"/>
</dbReference>
<dbReference type="Gene3D" id="3.20.20.140">
    <property type="entry name" value="Metal-dependent hydrolases"/>
    <property type="match status" value="1"/>
</dbReference>
<keyword evidence="3" id="KW-0456">Lyase</keyword>
<dbReference type="GO" id="GO:0005829">
    <property type="term" value="C:cytosol"/>
    <property type="evidence" value="ECO:0007669"/>
    <property type="project" value="TreeGrafter"/>
</dbReference>
<dbReference type="InterPro" id="IPR006680">
    <property type="entry name" value="Amidohydro-rel"/>
</dbReference>
<dbReference type="GO" id="GO:0046872">
    <property type="term" value="F:metal ion binding"/>
    <property type="evidence" value="ECO:0007669"/>
    <property type="project" value="UniProtKB-KW"/>
</dbReference>
<dbReference type="Proteomes" id="UP000216411">
    <property type="component" value="Unassembled WGS sequence"/>
</dbReference>
<dbReference type="InterPro" id="IPR032466">
    <property type="entry name" value="Metal_Hydrolase"/>
</dbReference>
<evidence type="ECO:0000313" key="7">
    <source>
        <dbReference type="EMBL" id="PXV87775.1"/>
    </source>
</evidence>
<dbReference type="Pfam" id="PF04909">
    <property type="entry name" value="Amidohydro_2"/>
    <property type="match status" value="1"/>
</dbReference>
<reference evidence="7 10" key="2">
    <citation type="submission" date="2018-05" db="EMBL/GenBank/DDBJ databases">
        <title>Genomic Encyclopedia of Type Strains, Phase IV (KMG-IV): sequencing the most valuable type-strain genomes for metagenomic binning, comparative biology and taxonomic classification.</title>
        <authorList>
            <person name="Goeker M."/>
        </authorList>
    </citation>
    <scope>NUCLEOTIDE SEQUENCE [LARGE SCALE GENOMIC DNA]</scope>
    <source>
        <strain evidence="7 10">DSM 28816</strain>
    </source>
</reference>
<accession>A0A255IPK5</accession>
<evidence type="ECO:0000256" key="4">
    <source>
        <dbReference type="ARBA" id="ARBA00036832"/>
    </source>
</evidence>
<dbReference type="PANTHER" id="PTHR21240">
    <property type="entry name" value="2-AMINO-3-CARBOXYLMUCONATE-6-SEMIALDEHYDE DECARBOXYLASE"/>
    <property type="match status" value="1"/>
</dbReference>
<dbReference type="OrthoDB" id="9777673at2"/>
<dbReference type="EC" id="4.1.1.52" evidence="5"/>
<evidence type="ECO:0000256" key="1">
    <source>
        <dbReference type="ARBA" id="ARBA00022723"/>
    </source>
</evidence>
<sequence>MDRNMKSIKSNYKGNGIPKIDMHVHYLPQAYREALLARGETNPDGYPTPEWDPQVHLEVMKKLDISTSMLSMSAPHINFGDKNATKILARKVNEDGAELVKKYPGQFGLLASLPVPDRKDSIEEIQYALNDLHADGFALPTNTQGIYLGDSCFDPILDELNGHKSVVVLHPNKPGCVPQNVLEYLPLPILEYFFDTTRTVTNMILNGTLKRFPDIKFVIPHAGAFLSVFADRLASAIKFTPSLFRNYTEREIDVYTALKGLYYDVAGVCLPVQLSALLQIAEVDHLFYGSDYSYTPEAGCIVLAEALDQTNLITDEQRRFIYRENALKLFPRLK</sequence>
<evidence type="ECO:0000256" key="5">
    <source>
        <dbReference type="ARBA" id="ARBA00038889"/>
    </source>
</evidence>
<dbReference type="GO" id="GO:0016787">
    <property type="term" value="F:hydrolase activity"/>
    <property type="evidence" value="ECO:0007669"/>
    <property type="project" value="UniProtKB-KW"/>
</dbReference>
<evidence type="ECO:0000256" key="3">
    <source>
        <dbReference type="ARBA" id="ARBA00023239"/>
    </source>
</evidence>
<keyword evidence="9" id="KW-1185">Reference proteome</keyword>
<evidence type="ECO:0000259" key="6">
    <source>
        <dbReference type="Pfam" id="PF04909"/>
    </source>
</evidence>
<gene>
    <name evidence="7" type="ORF">C8E03_10965</name>
    <name evidence="8" type="ORF">CG710_006205</name>
</gene>
<dbReference type="Proteomes" id="UP000247523">
    <property type="component" value="Unassembled WGS sequence"/>
</dbReference>
<evidence type="ECO:0000256" key="2">
    <source>
        <dbReference type="ARBA" id="ARBA00022833"/>
    </source>
</evidence>